<dbReference type="EMBL" id="BJUM01000040">
    <property type="protein sequence ID" value="GEK56453.1"/>
    <property type="molecule type" value="Genomic_DNA"/>
</dbReference>
<dbReference type="InterPro" id="IPR038086">
    <property type="entry name" value="DUF2789_sf"/>
</dbReference>
<reference evidence="1 2" key="1">
    <citation type="submission" date="2019-07" db="EMBL/GenBank/DDBJ databases">
        <title>Whole genome shotgun sequence of Pseudoalteromonas espejiana NBRC 102222.</title>
        <authorList>
            <person name="Hosoyama A."/>
            <person name="Uohara A."/>
            <person name="Ohji S."/>
            <person name="Ichikawa N."/>
        </authorList>
    </citation>
    <scope>NUCLEOTIDE SEQUENCE [LARGE SCALE GENOMIC DNA]</scope>
    <source>
        <strain evidence="1 2">NBRC 102222</strain>
    </source>
</reference>
<evidence type="ECO:0008006" key="3">
    <source>
        <dbReference type="Google" id="ProtNLM"/>
    </source>
</evidence>
<dbReference type="Pfam" id="PF10982">
    <property type="entry name" value="DUF2789"/>
    <property type="match status" value="1"/>
</dbReference>
<dbReference type="Proteomes" id="UP000321419">
    <property type="component" value="Unassembled WGS sequence"/>
</dbReference>
<sequence>MDTTKHDIKTLFAQLGLPNSEQQINEFIASHSLEDTTLLQEAPFWDEAQQHFLAESLAEDGAWSEVIDELDVRLRQEGK</sequence>
<dbReference type="RefSeq" id="WP_089347247.1">
    <property type="nucleotide sequence ID" value="NZ_BJUM01000040.1"/>
</dbReference>
<dbReference type="AlphaFoldDB" id="A0A510XZQ5"/>
<dbReference type="InterPro" id="IPR021250">
    <property type="entry name" value="DUF2789"/>
</dbReference>
<keyword evidence="2" id="KW-1185">Reference proteome</keyword>
<evidence type="ECO:0000313" key="2">
    <source>
        <dbReference type="Proteomes" id="UP000321419"/>
    </source>
</evidence>
<protein>
    <recommendedName>
        <fullName evidence="3">DUF2789 domain-containing protein</fullName>
    </recommendedName>
</protein>
<organism evidence="1 2">
    <name type="scientific">Pseudoalteromonas espejiana</name>
    <dbReference type="NCBI Taxonomy" id="28107"/>
    <lineage>
        <taxon>Bacteria</taxon>
        <taxon>Pseudomonadati</taxon>
        <taxon>Pseudomonadota</taxon>
        <taxon>Gammaproteobacteria</taxon>
        <taxon>Alteromonadales</taxon>
        <taxon>Pseudoalteromonadaceae</taxon>
        <taxon>Pseudoalteromonas</taxon>
    </lineage>
</organism>
<dbReference type="OrthoDB" id="5828847at2"/>
<comment type="caution">
    <text evidence="1">The sequence shown here is derived from an EMBL/GenBank/DDBJ whole genome shotgun (WGS) entry which is preliminary data.</text>
</comment>
<accession>A0A510XZQ5</accession>
<proteinExistence type="predicted"/>
<gene>
    <name evidence="1" type="ORF">PES01_32980</name>
</gene>
<dbReference type="Gene3D" id="1.10.10.1130">
    <property type="entry name" value="Uncharacterised protein PF10982, DUF2789"/>
    <property type="match status" value="1"/>
</dbReference>
<name>A0A510XZQ5_9GAMM</name>
<evidence type="ECO:0000313" key="1">
    <source>
        <dbReference type="EMBL" id="GEK56453.1"/>
    </source>
</evidence>